<evidence type="ECO:0000256" key="1">
    <source>
        <dbReference type="SAM" id="Phobius"/>
    </source>
</evidence>
<dbReference type="EMBL" id="GGEC01051602">
    <property type="protein sequence ID" value="MBX32086.1"/>
    <property type="molecule type" value="Transcribed_RNA"/>
</dbReference>
<organism evidence="2">
    <name type="scientific">Rhizophora mucronata</name>
    <name type="common">Asiatic mangrove</name>
    <dbReference type="NCBI Taxonomy" id="61149"/>
    <lineage>
        <taxon>Eukaryota</taxon>
        <taxon>Viridiplantae</taxon>
        <taxon>Streptophyta</taxon>
        <taxon>Embryophyta</taxon>
        <taxon>Tracheophyta</taxon>
        <taxon>Spermatophyta</taxon>
        <taxon>Magnoliopsida</taxon>
        <taxon>eudicotyledons</taxon>
        <taxon>Gunneridae</taxon>
        <taxon>Pentapetalae</taxon>
        <taxon>rosids</taxon>
        <taxon>fabids</taxon>
        <taxon>Malpighiales</taxon>
        <taxon>Rhizophoraceae</taxon>
        <taxon>Rhizophora</taxon>
    </lineage>
</organism>
<name>A0A2P2MPD1_RHIMU</name>
<dbReference type="EMBL" id="GGEC01051617">
    <property type="protein sequence ID" value="MBX32101.1"/>
    <property type="molecule type" value="Transcribed_RNA"/>
</dbReference>
<dbReference type="GO" id="GO:0016740">
    <property type="term" value="F:transferase activity"/>
    <property type="evidence" value="ECO:0007669"/>
    <property type="project" value="UniProtKB-KW"/>
</dbReference>
<protein>
    <submittedName>
        <fullName evidence="2">Acetyltransferase NSI isoform X3</fullName>
    </submittedName>
</protein>
<accession>A0A2P2MPD1</accession>
<keyword evidence="1" id="KW-0812">Transmembrane</keyword>
<proteinExistence type="predicted"/>
<keyword evidence="1" id="KW-1133">Transmembrane helix</keyword>
<reference evidence="2" key="1">
    <citation type="submission" date="2018-02" db="EMBL/GenBank/DDBJ databases">
        <title>Rhizophora mucronata_Transcriptome.</title>
        <authorList>
            <person name="Meera S.P."/>
            <person name="Sreeshan A."/>
            <person name="Augustine A."/>
        </authorList>
    </citation>
    <scope>NUCLEOTIDE SEQUENCE</scope>
    <source>
        <tissue evidence="2">Leaf</tissue>
    </source>
</reference>
<dbReference type="EMBL" id="GGEC01051605">
    <property type="protein sequence ID" value="MBX32089.1"/>
    <property type="molecule type" value="Transcribed_RNA"/>
</dbReference>
<keyword evidence="1" id="KW-0472">Membrane</keyword>
<sequence>MPCTSVQRCANKRRSRKATIADIPAMVLVTIYYFDGYLYISFTKSEKVFLFFFFFSEITLPRYYQIVRNFTVETY</sequence>
<evidence type="ECO:0000313" key="2">
    <source>
        <dbReference type="EMBL" id="MBX32089.1"/>
    </source>
</evidence>
<feature type="transmembrane region" description="Helical" evidence="1">
    <location>
        <begin position="20"/>
        <end position="42"/>
    </location>
</feature>
<keyword evidence="2" id="KW-0808">Transferase</keyword>
<dbReference type="AlphaFoldDB" id="A0A2P2MPD1"/>